<dbReference type="AlphaFoldDB" id="A0A2H9T4W7"/>
<name>A0A2H9T4W7_9ZZZZ</name>
<comment type="caution">
    <text evidence="1">The sequence shown here is derived from an EMBL/GenBank/DDBJ whole genome shotgun (WGS) entry which is preliminary data.</text>
</comment>
<sequence>MKLFICLWMFIDLWFSPNLWASFMMFYIPNKQNDPISSESQLFCDIKRKTEVEIWNYNDEFYHCMQVVKEEKSKELDLERISMKILEQRAIRSHQNKVTALQHIHISWFSLPFYLEDEQTDICLPVIDLSLNEFISIQKDFKDNPNGVHLFHHPFRLLVEQSLNPDFGGGILKDWEIEWNLPNEMMFTTGSFSTKAKINKRWLWINRNCKLLCNLSSACLQDKYRENLSVKKITFEAFDKNMAPMFSAVFHLTFYVVVNVERERIIPKEVVGIVITNKDKEAGITQDFLSAQYGQLLVLDTDFILPPPVFR</sequence>
<proteinExistence type="predicted"/>
<protein>
    <submittedName>
        <fullName evidence="1">Uncharacterized protein</fullName>
    </submittedName>
</protein>
<organism evidence="1">
    <name type="scientific">invertebrate metagenome</name>
    <dbReference type="NCBI Taxonomy" id="1711999"/>
    <lineage>
        <taxon>unclassified sequences</taxon>
        <taxon>metagenomes</taxon>
        <taxon>organismal metagenomes</taxon>
    </lineage>
</organism>
<dbReference type="EMBL" id="NSIT01000221">
    <property type="protein sequence ID" value="PJE78249.1"/>
    <property type="molecule type" value="Genomic_DNA"/>
</dbReference>
<evidence type="ECO:0000313" key="1">
    <source>
        <dbReference type="EMBL" id="PJE78249.1"/>
    </source>
</evidence>
<reference evidence="1" key="1">
    <citation type="journal article" date="2017" name="Appl. Environ. Microbiol.">
        <title>Molecular characterization of an Endozoicomonas-like organism causing infection in king scallop Pecten maximus L.</title>
        <authorList>
            <person name="Cano I."/>
            <person name="van Aerle R."/>
            <person name="Ross S."/>
            <person name="Verner-Jeffreys D.W."/>
            <person name="Paley R.K."/>
            <person name="Rimmer G."/>
            <person name="Ryder D."/>
            <person name="Hooper P."/>
            <person name="Stone D."/>
            <person name="Feist S.W."/>
        </authorList>
    </citation>
    <scope>NUCLEOTIDE SEQUENCE</scope>
</reference>
<gene>
    <name evidence="1" type="ORF">CI610_02811</name>
</gene>
<accession>A0A2H9T4W7</accession>